<dbReference type="PANTHER" id="PTHR12270:SF25">
    <property type="entry name" value="GLYCOSYLTRANSFERASE-LIKE PROTEIN LARGE"/>
    <property type="match status" value="1"/>
</dbReference>
<dbReference type="PANTHER" id="PTHR12270">
    <property type="entry name" value="GLYCOSYLTRANSFERASE-RELATED"/>
    <property type="match status" value="1"/>
</dbReference>
<keyword evidence="5" id="KW-0333">Golgi apparatus</keyword>
<evidence type="ECO:0000256" key="4">
    <source>
        <dbReference type="ARBA" id="ARBA00022989"/>
    </source>
</evidence>
<organism evidence="8 9">
    <name type="scientific">Pristionchus mayeri</name>
    <dbReference type="NCBI Taxonomy" id="1317129"/>
    <lineage>
        <taxon>Eukaryota</taxon>
        <taxon>Metazoa</taxon>
        <taxon>Ecdysozoa</taxon>
        <taxon>Nematoda</taxon>
        <taxon>Chromadorea</taxon>
        <taxon>Rhabditida</taxon>
        <taxon>Rhabditina</taxon>
        <taxon>Diplogasteromorpha</taxon>
        <taxon>Diplogasteroidea</taxon>
        <taxon>Neodiplogasteridae</taxon>
        <taxon>Pristionchus</taxon>
    </lineage>
</organism>
<keyword evidence="7" id="KW-0325">Glycoprotein</keyword>
<feature type="non-terminal residue" evidence="8">
    <location>
        <position position="1"/>
    </location>
</feature>
<evidence type="ECO:0000256" key="2">
    <source>
        <dbReference type="ARBA" id="ARBA00022692"/>
    </source>
</evidence>
<dbReference type="GO" id="GO:0042285">
    <property type="term" value="F:xylosyltransferase activity"/>
    <property type="evidence" value="ECO:0007669"/>
    <property type="project" value="TreeGrafter"/>
</dbReference>
<gene>
    <name evidence="8" type="ORF">PMAYCL1PPCAC_10340</name>
</gene>
<evidence type="ECO:0000256" key="7">
    <source>
        <dbReference type="ARBA" id="ARBA00023180"/>
    </source>
</evidence>
<sequence>VKTVHKTNGYGQLKYVISEILPEYVDKVIFLDSDMLVLEDISVLHSYCNVMQTRGIMFAATGDQYKRDDLERSFGRGASRRAINSGLVLYNLAAMRRGVHTMFCSSQVFSSISCFRKYNTYQDVFTAVAILRPETYLKLQCFYNFQIGSVSFVHFL</sequence>
<comment type="caution">
    <text evidence="8">The sequence shown here is derived from an EMBL/GenBank/DDBJ whole genome shotgun (WGS) entry which is preliminary data.</text>
</comment>
<dbReference type="InterPro" id="IPR002495">
    <property type="entry name" value="Glyco_trans_8"/>
</dbReference>
<dbReference type="AlphaFoldDB" id="A0AAN5CCW6"/>
<accession>A0AAN5CCW6</accession>
<dbReference type="GO" id="GO:0035269">
    <property type="term" value="P:protein O-linked glycosylation via mannose"/>
    <property type="evidence" value="ECO:0007669"/>
    <property type="project" value="TreeGrafter"/>
</dbReference>
<reference evidence="9" key="1">
    <citation type="submission" date="2022-10" db="EMBL/GenBank/DDBJ databases">
        <title>Genome assembly of Pristionchus species.</title>
        <authorList>
            <person name="Yoshida K."/>
            <person name="Sommer R.J."/>
        </authorList>
    </citation>
    <scope>NUCLEOTIDE SEQUENCE [LARGE SCALE GENOMIC DNA]</scope>
    <source>
        <strain evidence="9">RS5460</strain>
    </source>
</reference>
<dbReference type="InterPro" id="IPR029044">
    <property type="entry name" value="Nucleotide-diphossugar_trans"/>
</dbReference>
<keyword evidence="4" id="KW-1133">Transmembrane helix</keyword>
<dbReference type="Pfam" id="PF01501">
    <property type="entry name" value="Glyco_transf_8"/>
    <property type="match status" value="1"/>
</dbReference>
<dbReference type="GO" id="GO:0015020">
    <property type="term" value="F:glucuronosyltransferase activity"/>
    <property type="evidence" value="ECO:0007669"/>
    <property type="project" value="TreeGrafter"/>
</dbReference>
<proteinExistence type="predicted"/>
<keyword evidence="9" id="KW-1185">Reference proteome</keyword>
<keyword evidence="3" id="KW-0735">Signal-anchor</keyword>
<evidence type="ECO:0000313" key="8">
    <source>
        <dbReference type="EMBL" id="GMR40145.1"/>
    </source>
</evidence>
<dbReference type="EMBL" id="BTRK01000003">
    <property type="protein sequence ID" value="GMR40145.1"/>
    <property type="molecule type" value="Genomic_DNA"/>
</dbReference>
<dbReference type="SUPFAM" id="SSF53448">
    <property type="entry name" value="Nucleotide-diphospho-sugar transferases"/>
    <property type="match status" value="1"/>
</dbReference>
<dbReference type="GO" id="GO:0000139">
    <property type="term" value="C:Golgi membrane"/>
    <property type="evidence" value="ECO:0007669"/>
    <property type="project" value="UniProtKB-SubCell"/>
</dbReference>
<evidence type="ECO:0000313" key="9">
    <source>
        <dbReference type="Proteomes" id="UP001328107"/>
    </source>
</evidence>
<evidence type="ECO:0000256" key="6">
    <source>
        <dbReference type="ARBA" id="ARBA00023136"/>
    </source>
</evidence>
<name>A0AAN5CCW6_9BILA</name>
<evidence type="ECO:0000256" key="3">
    <source>
        <dbReference type="ARBA" id="ARBA00022968"/>
    </source>
</evidence>
<comment type="subcellular location">
    <subcellularLocation>
        <location evidence="1">Golgi apparatus membrane</location>
        <topology evidence="1">Single-pass type II membrane protein</topology>
    </subcellularLocation>
</comment>
<keyword evidence="2" id="KW-0812">Transmembrane</keyword>
<dbReference type="Proteomes" id="UP001328107">
    <property type="component" value="Unassembled WGS sequence"/>
</dbReference>
<protein>
    <submittedName>
        <fullName evidence="8">Uncharacterized protein</fullName>
    </submittedName>
</protein>
<evidence type="ECO:0000256" key="5">
    <source>
        <dbReference type="ARBA" id="ARBA00023034"/>
    </source>
</evidence>
<keyword evidence="6" id="KW-0472">Membrane</keyword>
<dbReference type="Gene3D" id="3.90.550.10">
    <property type="entry name" value="Spore Coat Polysaccharide Biosynthesis Protein SpsA, Chain A"/>
    <property type="match status" value="1"/>
</dbReference>
<evidence type="ECO:0000256" key="1">
    <source>
        <dbReference type="ARBA" id="ARBA00004323"/>
    </source>
</evidence>
<dbReference type="InterPro" id="IPR051292">
    <property type="entry name" value="Xyl/GlcA_transferase"/>
</dbReference>